<dbReference type="InterPro" id="IPR036410">
    <property type="entry name" value="HSP_DnaJ_Cys-rich_dom_sf"/>
</dbReference>
<dbReference type="PROSITE" id="PS51188">
    <property type="entry name" value="ZF_CR"/>
    <property type="match status" value="1"/>
</dbReference>
<dbReference type="GO" id="GO:0008270">
    <property type="term" value="F:zinc ion binding"/>
    <property type="evidence" value="ECO:0007669"/>
    <property type="project" value="UniProtKB-KW"/>
</dbReference>
<evidence type="ECO:0000256" key="1">
    <source>
        <dbReference type="ARBA" id="ARBA00022723"/>
    </source>
</evidence>
<dbReference type="FunFam" id="2.60.260.20:FF:000005">
    <property type="entry name" value="Chaperone protein dnaJ 1, mitochondrial"/>
    <property type="match status" value="1"/>
</dbReference>
<sequence length="309" mass="33840">MRETSGSTKSSEYSNRDWDHMKYAQRTQFSDSFQKIFSEIFEDDTENLAGDIEVELMLTFSEAAKGCTKHLSVDADVPCDSCYGRGHPLDAATKICPTCQGIGRVTVPPFTTTCNTCKGFGRIIKEYCMACKGSGVCDGVREVKVAIPEGVASGDTIRVPKAGNSGGRGRSSGNLFIKLKVAEDPIFSRHGADLYVDTYISFTQAILGGSVEVPTLSGKMQLQIPKGVQHGQLVRLRGKGLPKSGFWVDHGDQHVRFCINFPSNINERQRAILEEFEEAMVDESYTSAEGSWALQAAIYWLNLQVAILG</sequence>
<dbReference type="EMBL" id="JAVIJP010000081">
    <property type="protein sequence ID" value="KAL3617848.1"/>
    <property type="molecule type" value="Genomic_DNA"/>
</dbReference>
<dbReference type="CDD" id="cd10719">
    <property type="entry name" value="DnaJ_zf"/>
    <property type="match status" value="1"/>
</dbReference>
<dbReference type="SUPFAM" id="SSF57938">
    <property type="entry name" value="DnaJ/Hsp40 cysteine-rich domain"/>
    <property type="match status" value="1"/>
</dbReference>
<keyword evidence="8" id="KW-1185">Reference proteome</keyword>
<evidence type="ECO:0000313" key="7">
    <source>
        <dbReference type="EMBL" id="KAL3617848.1"/>
    </source>
</evidence>
<evidence type="ECO:0000259" key="6">
    <source>
        <dbReference type="PROSITE" id="PS51188"/>
    </source>
</evidence>
<dbReference type="InterPro" id="IPR002939">
    <property type="entry name" value="DnaJ_C"/>
</dbReference>
<feature type="zinc finger region" description="CR-type" evidence="5">
    <location>
        <begin position="66"/>
        <end position="140"/>
    </location>
</feature>
<dbReference type="PANTHER" id="PTHR43096">
    <property type="entry name" value="DNAJ HOMOLOG 1, MITOCHONDRIAL-RELATED"/>
    <property type="match status" value="1"/>
</dbReference>
<reference evidence="8" key="1">
    <citation type="journal article" date="2024" name="IScience">
        <title>Strigolactones Initiate the Formation of Haustorium-like Structures in Castilleja.</title>
        <authorList>
            <person name="Buerger M."/>
            <person name="Peterson D."/>
            <person name="Chory J."/>
        </authorList>
    </citation>
    <scope>NUCLEOTIDE SEQUENCE [LARGE SCALE GENOMIC DNA]</scope>
</reference>
<dbReference type="CDD" id="cd10747">
    <property type="entry name" value="DnaJ_C"/>
    <property type="match status" value="1"/>
</dbReference>
<evidence type="ECO:0000256" key="5">
    <source>
        <dbReference type="PROSITE-ProRule" id="PRU00546"/>
    </source>
</evidence>
<dbReference type="InterPro" id="IPR001305">
    <property type="entry name" value="HSP_DnaJ_Cys-rich_dom"/>
</dbReference>
<dbReference type="InterPro" id="IPR008971">
    <property type="entry name" value="HSP40/DnaJ_pept-bd"/>
</dbReference>
<dbReference type="AlphaFoldDB" id="A0ABD3BK88"/>
<feature type="domain" description="CR-type" evidence="6">
    <location>
        <begin position="66"/>
        <end position="140"/>
    </location>
</feature>
<proteinExistence type="predicted"/>
<evidence type="ECO:0000313" key="8">
    <source>
        <dbReference type="Proteomes" id="UP001632038"/>
    </source>
</evidence>
<accession>A0ABD3BK88</accession>
<evidence type="ECO:0000256" key="4">
    <source>
        <dbReference type="ARBA" id="ARBA00022833"/>
    </source>
</evidence>
<comment type="caution">
    <text evidence="7">The sequence shown here is derived from an EMBL/GenBank/DDBJ whole genome shotgun (WGS) entry which is preliminary data.</text>
</comment>
<keyword evidence="1 5" id="KW-0479">Metal-binding</keyword>
<dbReference type="Gene3D" id="2.10.230.10">
    <property type="entry name" value="Heat shock protein DnaJ, cysteine-rich domain"/>
    <property type="match status" value="1"/>
</dbReference>
<dbReference type="Pfam" id="PF00684">
    <property type="entry name" value="DnaJ_CXXCXGXG"/>
    <property type="match status" value="1"/>
</dbReference>
<name>A0ABD3BK88_9LAMI</name>
<keyword evidence="4 5" id="KW-0862">Zinc</keyword>
<dbReference type="Pfam" id="PF01556">
    <property type="entry name" value="DnaJ_C"/>
    <property type="match status" value="1"/>
</dbReference>
<protein>
    <recommendedName>
        <fullName evidence="6">CR-type domain-containing protein</fullName>
    </recommendedName>
</protein>
<keyword evidence="3 5" id="KW-0863">Zinc-finger</keyword>
<dbReference type="PANTHER" id="PTHR43096:SF36">
    <property type="entry name" value="CHAPERONE PROTEIN DNAJ 1, MITOCHONDRIAL"/>
    <property type="match status" value="1"/>
</dbReference>
<dbReference type="Gene3D" id="2.60.260.20">
    <property type="entry name" value="Urease metallochaperone UreE, N-terminal domain"/>
    <property type="match status" value="2"/>
</dbReference>
<evidence type="ECO:0000256" key="3">
    <source>
        <dbReference type="ARBA" id="ARBA00022771"/>
    </source>
</evidence>
<evidence type="ECO:0000256" key="2">
    <source>
        <dbReference type="ARBA" id="ARBA00022737"/>
    </source>
</evidence>
<keyword evidence="2" id="KW-0677">Repeat</keyword>
<dbReference type="SUPFAM" id="SSF49493">
    <property type="entry name" value="HSP40/DnaJ peptide-binding domain"/>
    <property type="match status" value="2"/>
</dbReference>
<organism evidence="7 8">
    <name type="scientific">Castilleja foliolosa</name>
    <dbReference type="NCBI Taxonomy" id="1961234"/>
    <lineage>
        <taxon>Eukaryota</taxon>
        <taxon>Viridiplantae</taxon>
        <taxon>Streptophyta</taxon>
        <taxon>Embryophyta</taxon>
        <taxon>Tracheophyta</taxon>
        <taxon>Spermatophyta</taxon>
        <taxon>Magnoliopsida</taxon>
        <taxon>eudicotyledons</taxon>
        <taxon>Gunneridae</taxon>
        <taxon>Pentapetalae</taxon>
        <taxon>asterids</taxon>
        <taxon>lamiids</taxon>
        <taxon>Lamiales</taxon>
        <taxon>Orobanchaceae</taxon>
        <taxon>Pedicularideae</taxon>
        <taxon>Castillejinae</taxon>
        <taxon>Castilleja</taxon>
    </lineage>
</organism>
<dbReference type="Proteomes" id="UP001632038">
    <property type="component" value="Unassembled WGS sequence"/>
</dbReference>
<gene>
    <name evidence="7" type="ORF">CASFOL_038169</name>
</gene>